<dbReference type="PROSITE" id="PS01360">
    <property type="entry name" value="ZF_MYND_1"/>
    <property type="match status" value="1"/>
</dbReference>
<evidence type="ECO:0000256" key="4">
    <source>
        <dbReference type="PROSITE-ProRule" id="PRU00134"/>
    </source>
</evidence>
<keyword evidence="1" id="KW-0479">Metal-binding</keyword>
<feature type="compositionally biased region" description="Acidic residues" evidence="5">
    <location>
        <begin position="41"/>
        <end position="72"/>
    </location>
</feature>
<evidence type="ECO:0000256" key="3">
    <source>
        <dbReference type="ARBA" id="ARBA00022833"/>
    </source>
</evidence>
<dbReference type="InterPro" id="IPR007320">
    <property type="entry name" value="PDCD2_C"/>
</dbReference>
<feature type="region of interest" description="Disordered" evidence="5">
    <location>
        <begin position="13"/>
        <end position="79"/>
    </location>
</feature>
<evidence type="ECO:0000259" key="6">
    <source>
        <dbReference type="PROSITE" id="PS50865"/>
    </source>
</evidence>
<dbReference type="GO" id="GO:0008270">
    <property type="term" value="F:zinc ion binding"/>
    <property type="evidence" value="ECO:0007669"/>
    <property type="project" value="UniProtKB-KW"/>
</dbReference>
<dbReference type="InterPro" id="IPR002893">
    <property type="entry name" value="Znf_MYND"/>
</dbReference>
<dbReference type="EMBL" id="GCKF01036968">
    <property type="protein sequence ID" value="JAG96585.1"/>
    <property type="molecule type" value="Transcribed_RNA"/>
</dbReference>
<organism evidence="7">
    <name type="scientific">Araucaria cunninghamii</name>
    <name type="common">Hoop pine</name>
    <name type="synonym">Moreton Bay pine</name>
    <dbReference type="NCBI Taxonomy" id="56994"/>
    <lineage>
        <taxon>Eukaryota</taxon>
        <taxon>Viridiplantae</taxon>
        <taxon>Streptophyta</taxon>
        <taxon>Embryophyta</taxon>
        <taxon>Tracheophyta</taxon>
        <taxon>Spermatophyta</taxon>
        <taxon>Pinopsida</taxon>
        <taxon>Pinidae</taxon>
        <taxon>Conifers II</taxon>
        <taxon>Araucariales</taxon>
        <taxon>Araucariaceae</taxon>
        <taxon>Araucaria</taxon>
    </lineage>
</organism>
<keyword evidence="2 4" id="KW-0863">Zinc-finger</keyword>
<dbReference type="PANTHER" id="PTHR12298">
    <property type="entry name" value="PCDC2 PROGRAMMED CELL DEATH PROTEIN 2 -RELATED"/>
    <property type="match status" value="1"/>
</dbReference>
<evidence type="ECO:0000256" key="2">
    <source>
        <dbReference type="ARBA" id="ARBA00022771"/>
    </source>
</evidence>
<feature type="compositionally biased region" description="Basic and acidic residues" evidence="5">
    <location>
        <begin position="13"/>
        <end position="30"/>
    </location>
</feature>
<accession>A0A0D6R3W0</accession>
<feature type="domain" description="MYND-type" evidence="6">
    <location>
        <begin position="209"/>
        <end position="247"/>
    </location>
</feature>
<proteinExistence type="predicted"/>
<dbReference type="Pfam" id="PF01753">
    <property type="entry name" value="zf-MYND"/>
    <property type="match status" value="1"/>
</dbReference>
<reference evidence="7" key="1">
    <citation type="submission" date="2015-03" db="EMBL/GenBank/DDBJ databases">
        <title>A transcriptome of Araucaria cunninghamii, an australian fine timber species.</title>
        <authorList>
            <person name="Jing Yi C.J.Y."/>
            <person name="Yin San L.Y.S."/>
            <person name="Abdul Karim S.S."/>
            <person name="Wan Azmi N.N."/>
            <person name="Hercus R.R."/>
            <person name="Croft L.L."/>
        </authorList>
    </citation>
    <scope>NUCLEOTIDE SEQUENCE</scope>
    <source>
        <strain evidence="7">MI0301</strain>
        <tissue evidence="7">Leaf</tissue>
    </source>
</reference>
<dbReference type="AlphaFoldDB" id="A0A0D6R3W0"/>
<dbReference type="SUPFAM" id="SSF144232">
    <property type="entry name" value="HIT/MYND zinc finger-like"/>
    <property type="match status" value="1"/>
</dbReference>
<dbReference type="PANTHER" id="PTHR12298:SF4">
    <property type="entry name" value="PROGRAMMED CELL DEATH PROTEIN 2"/>
    <property type="match status" value="1"/>
</dbReference>
<sequence>MVMIAEGDTHFHMAMDFEKEEHNEKKKNVEESFSSLHLPGEDDEHQEEEEDENQKGVEEEDDEDDEEEEEEAVTLGFVQKAEDPSSLARHFFPSKAGGTPAWLDPTNIPSGKDSCCGICGDPLQHLIQVYAPIEGNPNAFHRTIYVFMCPKMECLRQDQLEQRKASVEKPSRSVKVFRCQLPRTNSFYSVDPPKHDGHDVPLSTGAALCSWCGTWRGGKICSGCKLARYCSRQHQVNHWRRGHATDCQQIQSSSNSVAAINVLQFDCLGKAENTCLWPELEVIDEEENDIESGDFDEQVPQSAIVAKQEKNAEFLRELNDWEVSKDQRHWASFEARIAKAPDQVLRYCRSKSAKILWPRIEGQPQNADIPKCTLCNGPRYFELQVLSQLLYFFKVQNDSESLDWSTIAIYTCAASCGENSLGYVEEFAWVQLAS</sequence>
<evidence type="ECO:0000256" key="1">
    <source>
        <dbReference type="ARBA" id="ARBA00022723"/>
    </source>
</evidence>
<protein>
    <recommendedName>
        <fullName evidence="6">MYND-type domain-containing protein</fullName>
    </recommendedName>
</protein>
<evidence type="ECO:0000313" key="7">
    <source>
        <dbReference type="EMBL" id="JAG96585.1"/>
    </source>
</evidence>
<keyword evidence="3" id="KW-0862">Zinc</keyword>
<dbReference type="GO" id="GO:0005737">
    <property type="term" value="C:cytoplasm"/>
    <property type="evidence" value="ECO:0007669"/>
    <property type="project" value="InterPro"/>
</dbReference>
<name>A0A0D6R3W0_ARACU</name>
<evidence type="ECO:0000256" key="5">
    <source>
        <dbReference type="SAM" id="MobiDB-lite"/>
    </source>
</evidence>
<dbReference type="Pfam" id="PF04194">
    <property type="entry name" value="PDCD2_C"/>
    <property type="match status" value="1"/>
</dbReference>
<dbReference type="Gene3D" id="6.10.140.2220">
    <property type="match status" value="1"/>
</dbReference>
<dbReference type="PROSITE" id="PS50865">
    <property type="entry name" value="ZF_MYND_2"/>
    <property type="match status" value="1"/>
</dbReference>